<proteinExistence type="predicted"/>
<reference evidence="1" key="1">
    <citation type="submission" date="2020-02" db="EMBL/GenBank/DDBJ databases">
        <authorList>
            <person name="Meier V. D."/>
        </authorList>
    </citation>
    <scope>NUCLEOTIDE SEQUENCE</scope>
    <source>
        <strain evidence="1">AVDCRST_MAG22</strain>
    </source>
</reference>
<organism evidence="1">
    <name type="scientific">uncultured Rubrobacteraceae bacterium</name>
    <dbReference type="NCBI Taxonomy" id="349277"/>
    <lineage>
        <taxon>Bacteria</taxon>
        <taxon>Bacillati</taxon>
        <taxon>Actinomycetota</taxon>
        <taxon>Rubrobacteria</taxon>
        <taxon>Rubrobacterales</taxon>
        <taxon>Rubrobacteraceae</taxon>
        <taxon>environmental samples</taxon>
    </lineage>
</organism>
<sequence length="63" mass="6579">MRTGARGCKLADMIDYARTVFTESSWRSAGIQLAYLSTGGVLGLCYAAPPVALDVLGVRSVAA</sequence>
<accession>A0A6J4Q0R7</accession>
<evidence type="ECO:0000313" key="1">
    <source>
        <dbReference type="EMBL" id="CAA9427558.1"/>
    </source>
</evidence>
<name>A0A6J4Q0R7_9ACTN</name>
<protein>
    <submittedName>
        <fullName evidence="1">Uncharacterized protein</fullName>
    </submittedName>
</protein>
<dbReference type="AlphaFoldDB" id="A0A6J4Q0R7"/>
<dbReference type="EMBL" id="CADCUV010000140">
    <property type="protein sequence ID" value="CAA9427558.1"/>
    <property type="molecule type" value="Genomic_DNA"/>
</dbReference>
<gene>
    <name evidence="1" type="ORF">AVDCRST_MAG22-3023</name>
</gene>